<evidence type="ECO:0000256" key="3">
    <source>
        <dbReference type="ARBA" id="ARBA00022679"/>
    </source>
</evidence>
<dbReference type="EC" id="2.1.1.64" evidence="7"/>
<dbReference type="Gene3D" id="3.40.50.150">
    <property type="entry name" value="Vaccinia Virus protein VP39"/>
    <property type="match status" value="1"/>
</dbReference>
<dbReference type="Pfam" id="PF08241">
    <property type="entry name" value="Methyltransf_11"/>
    <property type="match status" value="1"/>
</dbReference>
<dbReference type="GO" id="GO:0061542">
    <property type="term" value="F:3-demethylubiquinol 3-O-methyltransferase activity"/>
    <property type="evidence" value="ECO:0007669"/>
    <property type="project" value="UniProtKB-EC"/>
</dbReference>
<dbReference type="Proteomes" id="UP001595868">
    <property type="component" value="Unassembled WGS sequence"/>
</dbReference>
<keyword evidence="4" id="KW-0949">S-adenosyl-L-methionine</keyword>
<evidence type="ECO:0000313" key="7">
    <source>
        <dbReference type="EMBL" id="MFC4109924.1"/>
    </source>
</evidence>
<dbReference type="RefSeq" id="WP_377551937.1">
    <property type="nucleotide sequence ID" value="NZ_JBHSBN010000030.1"/>
</dbReference>
<comment type="similarity">
    <text evidence="1">Belongs to the methyltransferase superfamily.</text>
</comment>
<dbReference type="SMART" id="SM00650">
    <property type="entry name" value="rADc"/>
    <property type="match status" value="1"/>
</dbReference>
<dbReference type="PANTHER" id="PTHR44942">
    <property type="entry name" value="METHYLTRANSF_11 DOMAIN-CONTAINING PROTEIN"/>
    <property type="match status" value="1"/>
</dbReference>
<keyword evidence="3 7" id="KW-0808">Transferase</keyword>
<feature type="region of interest" description="Disordered" evidence="5">
    <location>
        <begin position="1"/>
        <end position="22"/>
    </location>
</feature>
<organism evidence="7 8">
    <name type="scientific">Micromonospora zhanjiangensis</name>
    <dbReference type="NCBI Taxonomy" id="1522057"/>
    <lineage>
        <taxon>Bacteria</taxon>
        <taxon>Bacillati</taxon>
        <taxon>Actinomycetota</taxon>
        <taxon>Actinomycetes</taxon>
        <taxon>Micromonosporales</taxon>
        <taxon>Micromonosporaceae</taxon>
        <taxon>Micromonospora</taxon>
    </lineage>
</organism>
<dbReference type="InterPro" id="IPR029063">
    <property type="entry name" value="SAM-dependent_MTases_sf"/>
</dbReference>
<evidence type="ECO:0000256" key="2">
    <source>
        <dbReference type="ARBA" id="ARBA00022603"/>
    </source>
</evidence>
<protein>
    <submittedName>
        <fullName evidence="7">Class I SAM-dependent methyltransferase</fullName>
        <ecNumber evidence="7">2.1.1.222</ecNumber>
        <ecNumber evidence="7">2.1.1.64</ecNumber>
    </submittedName>
</protein>
<dbReference type="InterPro" id="IPR013216">
    <property type="entry name" value="Methyltransf_11"/>
</dbReference>
<dbReference type="CDD" id="cd02440">
    <property type="entry name" value="AdoMet_MTases"/>
    <property type="match status" value="1"/>
</dbReference>
<evidence type="ECO:0000256" key="5">
    <source>
        <dbReference type="SAM" id="MobiDB-lite"/>
    </source>
</evidence>
<dbReference type="EMBL" id="JBHSBN010000030">
    <property type="protein sequence ID" value="MFC4109924.1"/>
    <property type="molecule type" value="Genomic_DNA"/>
</dbReference>
<sequence length="267" mass="29251">MADEALRRRRDSFDEDPDNYQAARPSYPERVYQVLTECGLGPGARVLEVGPGTGQVTGHLVAAGASVVAVELGPGLATRLRRNLADRDVTVIEGDFATVGVPGGGFDVAVCATSLHWLDAEVAVRRLAGLVRPGGWLVVWWTVFGDPERPAPWRVGLDPLYQRWLPGQRRNPVPVPLRVAERTAELETGGWFDLVGVEMIRWTHLLTPQRARGLWGTFPNVRELDPDQRQAFLHGVAEVIAGQPGGVAEDHYVTALYTARRRTDPAA</sequence>
<keyword evidence="2 7" id="KW-0489">Methyltransferase</keyword>
<dbReference type="EC" id="2.1.1.222" evidence="7"/>
<evidence type="ECO:0000256" key="4">
    <source>
        <dbReference type="ARBA" id="ARBA00022691"/>
    </source>
</evidence>
<proteinExistence type="inferred from homology"/>
<dbReference type="GO" id="GO:0102208">
    <property type="term" value="F:2-polyprenyl-6-hydroxyphenol methylase activity"/>
    <property type="evidence" value="ECO:0007669"/>
    <property type="project" value="UniProtKB-EC"/>
</dbReference>
<evidence type="ECO:0000259" key="6">
    <source>
        <dbReference type="SMART" id="SM00650"/>
    </source>
</evidence>
<name>A0ABV8KUT3_9ACTN</name>
<dbReference type="InterPro" id="IPR020598">
    <property type="entry name" value="rRNA_Ade_methylase_Trfase_N"/>
</dbReference>
<dbReference type="InterPro" id="IPR051052">
    <property type="entry name" value="Diverse_substrate_MTase"/>
</dbReference>
<feature type="domain" description="Ribosomal RNA adenine methylase transferase N-terminal" evidence="6">
    <location>
        <begin position="30"/>
        <end position="159"/>
    </location>
</feature>
<keyword evidence="8" id="KW-1185">Reference proteome</keyword>
<evidence type="ECO:0000313" key="8">
    <source>
        <dbReference type="Proteomes" id="UP001595868"/>
    </source>
</evidence>
<accession>A0ABV8KUT3</accession>
<dbReference type="SUPFAM" id="SSF53335">
    <property type="entry name" value="S-adenosyl-L-methionine-dependent methyltransferases"/>
    <property type="match status" value="1"/>
</dbReference>
<dbReference type="PANTHER" id="PTHR44942:SF4">
    <property type="entry name" value="METHYLTRANSFERASE TYPE 11 DOMAIN-CONTAINING PROTEIN"/>
    <property type="match status" value="1"/>
</dbReference>
<gene>
    <name evidence="7" type="ORF">ACFOX0_28850</name>
</gene>
<dbReference type="GO" id="GO:0032259">
    <property type="term" value="P:methylation"/>
    <property type="evidence" value="ECO:0007669"/>
    <property type="project" value="UniProtKB-KW"/>
</dbReference>
<comment type="caution">
    <text evidence="7">The sequence shown here is derived from an EMBL/GenBank/DDBJ whole genome shotgun (WGS) entry which is preliminary data.</text>
</comment>
<reference evidence="8" key="1">
    <citation type="journal article" date="2019" name="Int. J. Syst. Evol. Microbiol.">
        <title>The Global Catalogue of Microorganisms (GCM) 10K type strain sequencing project: providing services to taxonomists for standard genome sequencing and annotation.</title>
        <authorList>
            <consortium name="The Broad Institute Genomics Platform"/>
            <consortium name="The Broad Institute Genome Sequencing Center for Infectious Disease"/>
            <person name="Wu L."/>
            <person name="Ma J."/>
        </authorList>
    </citation>
    <scope>NUCLEOTIDE SEQUENCE [LARGE SCALE GENOMIC DNA]</scope>
    <source>
        <strain evidence="8">2902at01</strain>
    </source>
</reference>
<evidence type="ECO:0000256" key="1">
    <source>
        <dbReference type="ARBA" id="ARBA00008361"/>
    </source>
</evidence>